<comment type="caution">
    <text evidence="2">The sequence shown here is derived from an EMBL/GenBank/DDBJ whole genome shotgun (WGS) entry which is preliminary data.</text>
</comment>
<reference evidence="2" key="1">
    <citation type="submission" date="2018-05" db="EMBL/GenBank/DDBJ databases">
        <title>Draft genome of Mucuna pruriens seed.</title>
        <authorList>
            <person name="Nnadi N.E."/>
            <person name="Vos R."/>
            <person name="Hasami M.H."/>
            <person name="Devisetty U.K."/>
            <person name="Aguiy J.C."/>
        </authorList>
    </citation>
    <scope>NUCLEOTIDE SEQUENCE [LARGE SCALE GENOMIC DNA]</scope>
    <source>
        <strain evidence="2">JCA_2017</strain>
    </source>
</reference>
<dbReference type="EMBL" id="QJKJ01001302">
    <property type="protein sequence ID" value="RDY08301.1"/>
    <property type="molecule type" value="Genomic_DNA"/>
</dbReference>
<dbReference type="InterPro" id="IPR043502">
    <property type="entry name" value="DNA/RNA_pol_sf"/>
</dbReference>
<accession>A0A371HZW4</accession>
<keyword evidence="3" id="KW-1185">Reference proteome</keyword>
<evidence type="ECO:0000313" key="2">
    <source>
        <dbReference type="EMBL" id="RDY08301.1"/>
    </source>
</evidence>
<name>A0A371HZW4_MUCPR</name>
<dbReference type="PANTHER" id="PTHR24559">
    <property type="entry name" value="TRANSPOSON TY3-I GAG-POL POLYPROTEIN"/>
    <property type="match status" value="1"/>
</dbReference>
<dbReference type="Proteomes" id="UP000257109">
    <property type="component" value="Unassembled WGS sequence"/>
</dbReference>
<organism evidence="2 3">
    <name type="scientific">Mucuna pruriens</name>
    <name type="common">Velvet bean</name>
    <name type="synonym">Dolichos pruriens</name>
    <dbReference type="NCBI Taxonomy" id="157652"/>
    <lineage>
        <taxon>Eukaryota</taxon>
        <taxon>Viridiplantae</taxon>
        <taxon>Streptophyta</taxon>
        <taxon>Embryophyta</taxon>
        <taxon>Tracheophyta</taxon>
        <taxon>Spermatophyta</taxon>
        <taxon>Magnoliopsida</taxon>
        <taxon>eudicotyledons</taxon>
        <taxon>Gunneridae</taxon>
        <taxon>Pentapetalae</taxon>
        <taxon>rosids</taxon>
        <taxon>fabids</taxon>
        <taxon>Fabales</taxon>
        <taxon>Fabaceae</taxon>
        <taxon>Papilionoideae</taxon>
        <taxon>50 kb inversion clade</taxon>
        <taxon>NPAAA clade</taxon>
        <taxon>indigoferoid/millettioid clade</taxon>
        <taxon>Phaseoleae</taxon>
        <taxon>Mucuna</taxon>
    </lineage>
</organism>
<dbReference type="InterPro" id="IPR053134">
    <property type="entry name" value="RNA-dir_DNA_polymerase"/>
</dbReference>
<dbReference type="SUPFAM" id="SSF56672">
    <property type="entry name" value="DNA/RNA polymerases"/>
    <property type="match status" value="1"/>
</dbReference>
<feature type="domain" description="Reverse transcriptase" evidence="1">
    <location>
        <begin position="22"/>
        <end position="88"/>
    </location>
</feature>
<dbReference type="InterPro" id="IPR043128">
    <property type="entry name" value="Rev_trsase/Diguanyl_cyclase"/>
</dbReference>
<proteinExistence type="predicted"/>
<feature type="non-terminal residue" evidence="2">
    <location>
        <position position="1"/>
    </location>
</feature>
<dbReference type="STRING" id="157652.A0A371HZW4"/>
<dbReference type="AlphaFoldDB" id="A0A371HZW4"/>
<dbReference type="OrthoDB" id="415724at2759"/>
<dbReference type="InterPro" id="IPR000477">
    <property type="entry name" value="RT_dom"/>
</dbReference>
<protein>
    <submittedName>
        <fullName evidence="2">Retrovirus-related Pol polyprotein from transposon 17.6</fullName>
    </submittedName>
</protein>
<gene>
    <name evidence="2" type="primary">pol</name>
    <name evidence="2" type="ORF">CR513_07493</name>
</gene>
<dbReference type="PANTHER" id="PTHR24559:SF450">
    <property type="entry name" value="RNA-DIRECTED DNA POLYMERASE HOMOLOG"/>
    <property type="match status" value="1"/>
</dbReference>
<feature type="non-terminal residue" evidence="2">
    <location>
        <position position="110"/>
    </location>
</feature>
<dbReference type="Gene3D" id="3.30.70.270">
    <property type="match status" value="1"/>
</dbReference>
<evidence type="ECO:0000313" key="3">
    <source>
        <dbReference type="Proteomes" id="UP000257109"/>
    </source>
</evidence>
<sequence>MCMDFRPINVITTRYRHLIPHLDDLLDKLHVFKTKFSPYEQLVMPFRLINAPNAFMRLMNHVLRSLIGRCVIVYFDDILVGTTTAEKRIPICEPGKVHILHSGSDISRIR</sequence>
<dbReference type="Pfam" id="PF00078">
    <property type="entry name" value="RVT_1"/>
    <property type="match status" value="1"/>
</dbReference>
<evidence type="ECO:0000259" key="1">
    <source>
        <dbReference type="Pfam" id="PF00078"/>
    </source>
</evidence>